<dbReference type="EC" id="3.5.1.1" evidence="11"/>
<dbReference type="FunFam" id="3.40.50.1170:FF:000001">
    <property type="entry name" value="L-asparaginase 2"/>
    <property type="match status" value="1"/>
</dbReference>
<gene>
    <name evidence="11" type="ORF">E5987_03420</name>
</gene>
<evidence type="ECO:0000256" key="6">
    <source>
        <dbReference type="PROSITE-ProRule" id="PRU10100"/>
    </source>
</evidence>
<evidence type="ECO:0000256" key="7">
    <source>
        <dbReference type="RuleBase" id="RU004456"/>
    </source>
</evidence>
<dbReference type="GO" id="GO:0004067">
    <property type="term" value="F:asparaginase activity"/>
    <property type="evidence" value="ECO:0007669"/>
    <property type="project" value="UniProtKB-UniRule"/>
</dbReference>
<evidence type="ECO:0000256" key="4">
    <source>
        <dbReference type="PIRSR" id="PIRSR001220-2"/>
    </source>
</evidence>
<dbReference type="PIRSF" id="PIRSF001220">
    <property type="entry name" value="L-ASNase_gatD"/>
    <property type="match status" value="1"/>
</dbReference>
<evidence type="ECO:0000256" key="3">
    <source>
        <dbReference type="PIRSR" id="PIRSR001220-1"/>
    </source>
</evidence>
<feature type="active site" evidence="5">
    <location>
        <position position="34"/>
    </location>
</feature>
<dbReference type="SUPFAM" id="SSF53774">
    <property type="entry name" value="Glutaminase/Asparaginase"/>
    <property type="match status" value="1"/>
</dbReference>
<comment type="caution">
    <text evidence="11">The sequence shown here is derived from an EMBL/GenBank/DDBJ whole genome shotgun (WGS) entry which is preliminary data.</text>
</comment>
<dbReference type="InterPro" id="IPR006034">
    <property type="entry name" value="Asparaginase/glutaminase-like"/>
</dbReference>
<dbReference type="InterPro" id="IPR020827">
    <property type="entry name" value="Asparaginase/glutaminase_AS1"/>
</dbReference>
<evidence type="ECO:0000313" key="11">
    <source>
        <dbReference type="EMBL" id="MVX56255.1"/>
    </source>
</evidence>
<evidence type="ECO:0000259" key="9">
    <source>
        <dbReference type="Pfam" id="PF00710"/>
    </source>
</evidence>
<dbReference type="PANTHER" id="PTHR11707:SF28">
    <property type="entry name" value="60 KDA LYSOPHOSPHOLIPASE"/>
    <property type="match status" value="1"/>
</dbReference>
<sequence length="350" mass="37044">MSFRKILLSAALFTATAVFAADLPAVKILATGGTIAGTAASNTQTTGYKAGDLGIQTLIEAVPAMKDYADVSGEQIVKISSNNMDTKTLLKLAKRVNELLADPKTDGIVITHGTDTLEETAYFLNLVAKSDKPVILVGAMRPATAISADGPMNLLEAVRVAASKEAKGKGVMIVMNDEINGARDVTETNTTNVSTFKSPELGALGYISGGKIRFYKESTKRHTVNSEFDVSKLDTLPRVDIIYSHIDDDPVMAEAALKAGAKGIVHAGTGNGSIADPTFEALKKAAANGTVVVRSARVPNGATTVSVPKYTEAGLLESDTLNPQKARLLLQLALTKTSDPKEIQRMFEEY</sequence>
<evidence type="ECO:0000256" key="2">
    <source>
        <dbReference type="ARBA" id="ARBA00022801"/>
    </source>
</evidence>
<keyword evidence="2 11" id="KW-0378">Hydrolase</keyword>
<feature type="domain" description="Asparaginase/glutaminase C-terminal" evidence="10">
    <location>
        <begin position="238"/>
        <end position="347"/>
    </location>
</feature>
<keyword evidence="12" id="KW-1185">Reference proteome</keyword>
<dbReference type="InterPro" id="IPR036152">
    <property type="entry name" value="Asp/glu_Ase-like_sf"/>
</dbReference>
<dbReference type="SMART" id="SM00870">
    <property type="entry name" value="Asparaginase"/>
    <property type="match status" value="1"/>
</dbReference>
<dbReference type="PIRSF" id="PIRSF500176">
    <property type="entry name" value="L_ASNase"/>
    <property type="match status" value="1"/>
</dbReference>
<dbReference type="PROSITE" id="PS00917">
    <property type="entry name" value="ASN_GLN_ASE_2"/>
    <property type="match status" value="1"/>
</dbReference>
<feature type="binding site" evidence="4">
    <location>
        <position position="81"/>
    </location>
    <ligand>
        <name>substrate</name>
    </ligand>
</feature>
<feature type="signal peptide" evidence="8">
    <location>
        <begin position="1"/>
        <end position="20"/>
    </location>
</feature>
<organism evidence="11 12">
    <name type="scientific">Parasutterella muris</name>
    <dbReference type="NCBI Taxonomy" id="2565572"/>
    <lineage>
        <taxon>Bacteria</taxon>
        <taxon>Pseudomonadati</taxon>
        <taxon>Pseudomonadota</taxon>
        <taxon>Betaproteobacteria</taxon>
        <taxon>Burkholderiales</taxon>
        <taxon>Sutterellaceae</taxon>
        <taxon>Parasutterella</taxon>
    </lineage>
</organism>
<dbReference type="Gene3D" id="3.40.50.1170">
    <property type="entry name" value="L-asparaginase, N-terminal domain"/>
    <property type="match status" value="1"/>
</dbReference>
<dbReference type="InterPro" id="IPR004550">
    <property type="entry name" value="AsnASE_II"/>
</dbReference>
<dbReference type="PANTHER" id="PTHR11707">
    <property type="entry name" value="L-ASPARAGINASE"/>
    <property type="match status" value="1"/>
</dbReference>
<evidence type="ECO:0000256" key="8">
    <source>
        <dbReference type="SAM" id="SignalP"/>
    </source>
</evidence>
<feature type="active site" description="O-isoaspartyl threonine intermediate" evidence="3">
    <location>
        <position position="34"/>
    </location>
</feature>
<dbReference type="InterPro" id="IPR027474">
    <property type="entry name" value="L-asparaginase_N"/>
</dbReference>
<dbReference type="CDD" id="cd08964">
    <property type="entry name" value="L-asparaginase_II"/>
    <property type="match status" value="1"/>
</dbReference>
<evidence type="ECO:0000256" key="5">
    <source>
        <dbReference type="PROSITE-ProRule" id="PRU10099"/>
    </source>
</evidence>
<keyword evidence="8" id="KW-0732">Signal</keyword>
<dbReference type="PRINTS" id="PR00139">
    <property type="entry name" value="ASNGLNASE"/>
</dbReference>
<dbReference type="GO" id="GO:0006528">
    <property type="term" value="P:asparagine metabolic process"/>
    <property type="evidence" value="ECO:0007669"/>
    <property type="project" value="InterPro"/>
</dbReference>
<dbReference type="OrthoDB" id="9788068at2"/>
<feature type="active site" evidence="6">
    <location>
        <position position="114"/>
    </location>
</feature>
<evidence type="ECO:0000256" key="1">
    <source>
        <dbReference type="ARBA" id="ARBA00010518"/>
    </source>
</evidence>
<dbReference type="InterPro" id="IPR040919">
    <property type="entry name" value="Asparaginase_C"/>
</dbReference>
<evidence type="ECO:0000259" key="10">
    <source>
        <dbReference type="Pfam" id="PF17763"/>
    </source>
</evidence>
<dbReference type="Pfam" id="PF00710">
    <property type="entry name" value="Asparaginase"/>
    <property type="match status" value="1"/>
</dbReference>
<proteinExistence type="inferred from homology"/>
<dbReference type="NCBIfam" id="TIGR00520">
    <property type="entry name" value="asnASE_II"/>
    <property type="match status" value="1"/>
</dbReference>
<dbReference type="Gene3D" id="3.40.50.40">
    <property type="match status" value="1"/>
</dbReference>
<dbReference type="PROSITE" id="PS51732">
    <property type="entry name" value="ASN_GLN_ASE_3"/>
    <property type="match status" value="1"/>
</dbReference>
<dbReference type="RefSeq" id="WP_160334691.1">
    <property type="nucleotide sequence ID" value="NZ_WSRP01000007.1"/>
</dbReference>
<dbReference type="InterPro" id="IPR027473">
    <property type="entry name" value="L-asparaginase_C"/>
</dbReference>
<dbReference type="EMBL" id="WSRP01000007">
    <property type="protein sequence ID" value="MVX56255.1"/>
    <property type="molecule type" value="Genomic_DNA"/>
</dbReference>
<reference evidence="11 12" key="1">
    <citation type="submission" date="2019-12" db="EMBL/GenBank/DDBJ databases">
        <title>Microbes associate with the intestines of laboratory mice.</title>
        <authorList>
            <person name="Navarre W."/>
            <person name="Wong E."/>
        </authorList>
    </citation>
    <scope>NUCLEOTIDE SEQUENCE [LARGE SCALE GENOMIC DNA]</scope>
    <source>
        <strain evidence="11 12">NM82_D38</strain>
    </source>
</reference>
<dbReference type="Pfam" id="PF17763">
    <property type="entry name" value="Asparaginase_C"/>
    <property type="match status" value="1"/>
</dbReference>
<dbReference type="AlphaFoldDB" id="A0A6L6YEY2"/>
<feature type="binding site" evidence="4">
    <location>
        <begin position="114"/>
        <end position="115"/>
    </location>
    <ligand>
        <name>substrate</name>
    </ligand>
</feature>
<name>A0A6L6YEY2_9BURK</name>
<dbReference type="PROSITE" id="PS00144">
    <property type="entry name" value="ASN_GLN_ASE_1"/>
    <property type="match status" value="1"/>
</dbReference>
<dbReference type="InterPro" id="IPR027475">
    <property type="entry name" value="Asparaginase/glutaminase_AS2"/>
</dbReference>
<feature type="chain" id="PRO_5027114524" evidence="8">
    <location>
        <begin position="21"/>
        <end position="350"/>
    </location>
</feature>
<accession>A0A6L6YEY2</accession>
<dbReference type="Proteomes" id="UP000472580">
    <property type="component" value="Unassembled WGS sequence"/>
</dbReference>
<feature type="domain" description="L-asparaginase N-terminal" evidence="9">
    <location>
        <begin position="26"/>
        <end position="218"/>
    </location>
</feature>
<evidence type="ECO:0000313" key="12">
    <source>
        <dbReference type="Proteomes" id="UP000472580"/>
    </source>
</evidence>
<comment type="similarity">
    <text evidence="1 7">Belongs to the asparaginase 1 family.</text>
</comment>
<protein>
    <submittedName>
        <fullName evidence="11">Type II asparaginase</fullName>
        <ecNumber evidence="11">3.5.1.1</ecNumber>
    </submittedName>
</protein>
<dbReference type="InterPro" id="IPR037152">
    <property type="entry name" value="L-asparaginase_N_sf"/>
</dbReference>